<feature type="compositionally biased region" description="Polar residues" evidence="9">
    <location>
        <begin position="189"/>
        <end position="203"/>
    </location>
</feature>
<dbReference type="GO" id="GO:0003924">
    <property type="term" value="F:GTPase activity"/>
    <property type="evidence" value="ECO:0007669"/>
    <property type="project" value="InterPro"/>
</dbReference>
<evidence type="ECO:0000313" key="10">
    <source>
        <dbReference type="EMBL" id="CAB1420546.1"/>
    </source>
</evidence>
<evidence type="ECO:0000256" key="9">
    <source>
        <dbReference type="SAM" id="MobiDB-lite"/>
    </source>
</evidence>
<reference evidence="10" key="1">
    <citation type="submission" date="2020-03" db="EMBL/GenBank/DDBJ databases">
        <authorList>
            <person name="Weist P."/>
        </authorList>
    </citation>
    <scope>NUCLEOTIDE SEQUENCE</scope>
</reference>
<dbReference type="PROSITE" id="PS51420">
    <property type="entry name" value="RHO"/>
    <property type="match status" value="1"/>
</dbReference>
<feature type="compositionally biased region" description="Basic and acidic residues" evidence="9">
    <location>
        <begin position="64"/>
        <end position="77"/>
    </location>
</feature>
<evidence type="ECO:0000256" key="2">
    <source>
        <dbReference type="ARBA" id="ARBA00022475"/>
    </source>
</evidence>
<keyword evidence="3" id="KW-0488">Methylation</keyword>
<dbReference type="PANTHER" id="PTHR46149:SF2">
    <property type="entry name" value="GTP-BINDING PROTEIN RHES"/>
    <property type="match status" value="1"/>
</dbReference>
<dbReference type="InterPro" id="IPR052236">
    <property type="entry name" value="Small_GTPase_RasD"/>
</dbReference>
<comment type="similarity">
    <text evidence="8">Belongs to the small GTPase superfamily. RasD family.</text>
</comment>
<dbReference type="GO" id="GO:0007165">
    <property type="term" value="P:signal transduction"/>
    <property type="evidence" value="ECO:0007669"/>
    <property type="project" value="TreeGrafter"/>
</dbReference>
<keyword evidence="6" id="KW-0472">Membrane</keyword>
<proteinExistence type="inferred from homology"/>
<dbReference type="InterPro" id="IPR027417">
    <property type="entry name" value="P-loop_NTPase"/>
</dbReference>
<dbReference type="PROSITE" id="PS51421">
    <property type="entry name" value="RAS"/>
    <property type="match status" value="1"/>
</dbReference>
<keyword evidence="2" id="KW-1003">Cell membrane</keyword>
<evidence type="ECO:0000256" key="3">
    <source>
        <dbReference type="ARBA" id="ARBA00022481"/>
    </source>
</evidence>
<dbReference type="PRINTS" id="PR00449">
    <property type="entry name" value="RASTRNSFRMNG"/>
</dbReference>
<evidence type="ECO:0000313" key="11">
    <source>
        <dbReference type="Proteomes" id="UP001153269"/>
    </source>
</evidence>
<dbReference type="Gene3D" id="3.40.50.300">
    <property type="entry name" value="P-loop containing nucleotide triphosphate hydrolases"/>
    <property type="match status" value="1"/>
</dbReference>
<comment type="caution">
    <text evidence="10">The sequence shown here is derived from an EMBL/GenBank/DDBJ whole genome shotgun (WGS) entry which is preliminary data.</text>
</comment>
<dbReference type="InterPro" id="IPR005225">
    <property type="entry name" value="Small_GTP-bd"/>
</dbReference>
<keyword evidence="5" id="KW-0342">GTP-binding</keyword>
<evidence type="ECO:0000256" key="1">
    <source>
        <dbReference type="ARBA" id="ARBA00004193"/>
    </source>
</evidence>
<dbReference type="SMART" id="SM00173">
    <property type="entry name" value="RAS"/>
    <property type="match status" value="1"/>
</dbReference>
<keyword evidence="11" id="KW-1185">Reference proteome</keyword>
<dbReference type="EMBL" id="CADEAL010000463">
    <property type="protein sequence ID" value="CAB1420546.1"/>
    <property type="molecule type" value="Genomic_DNA"/>
</dbReference>
<dbReference type="GO" id="GO:0005886">
    <property type="term" value="C:plasma membrane"/>
    <property type="evidence" value="ECO:0007669"/>
    <property type="project" value="UniProtKB-SubCell"/>
</dbReference>
<evidence type="ECO:0000256" key="7">
    <source>
        <dbReference type="ARBA" id="ARBA00023288"/>
    </source>
</evidence>
<comment type="subcellular location">
    <subcellularLocation>
        <location evidence="1">Cell membrane</location>
        <topology evidence="1">Lipid-anchor</topology>
    </subcellularLocation>
</comment>
<evidence type="ECO:0000256" key="4">
    <source>
        <dbReference type="ARBA" id="ARBA00022741"/>
    </source>
</evidence>
<keyword evidence="4" id="KW-0547">Nucleotide-binding</keyword>
<dbReference type="AlphaFoldDB" id="A0A9N7TWQ2"/>
<accession>A0A9N7TWQ2</accession>
<dbReference type="SMART" id="SM00175">
    <property type="entry name" value="RAB"/>
    <property type="match status" value="1"/>
</dbReference>
<evidence type="ECO:0000256" key="5">
    <source>
        <dbReference type="ARBA" id="ARBA00023134"/>
    </source>
</evidence>
<evidence type="ECO:0000256" key="8">
    <source>
        <dbReference type="ARBA" id="ARBA00038061"/>
    </source>
</evidence>
<dbReference type="PROSITE" id="PS51419">
    <property type="entry name" value="RAB"/>
    <property type="match status" value="1"/>
</dbReference>
<sequence length="496" mass="54813">MFLKSEQVCTRSLHQEPETRRSSEVEVNKEKDKENEKVLASGPKGDETAAGDNSNYGTELQKGGGRDELEEREEVEKPPPSPFFYSSKQTPPLMVELMGLMIAYIKKLISASAPNPGRSRAARALLRTSSAAPTLGASQVQMDGQSAGSSKVIAYKNVSQHLSASGIKAGLGILKAVTSQWKQEKKTRSGTAVRQLSTANSSHPNKRSPLDQLAALVLQGQTWHRQIGQEHRKDALHSTKPQNCKRIVVLGAPRVGKTSILRRYLRDGFVEEYNPTSEDFLRKLFRIRGETYQIDLLDASRERDFPAKRRLSILTGDIFLLVFSVDDRSSFEEVCALRREILAAKSKLSKSSVAELCARPQVPLLVCANKVDLQESERAIPKSEVLQALGDDCVFFETSAKDSTNLEKVFETLAKRGGLPTETGPSQHRKVSLRSYQSMRTGRVVGRGSEAPGRDGPCGALYPLARRPSFTTDLRQVIGPHTARKTDKALERCQIQ</sequence>
<evidence type="ECO:0008006" key="12">
    <source>
        <dbReference type="Google" id="ProtNLM"/>
    </source>
</evidence>
<dbReference type="Proteomes" id="UP001153269">
    <property type="component" value="Unassembled WGS sequence"/>
</dbReference>
<dbReference type="NCBIfam" id="TIGR00231">
    <property type="entry name" value="small_GTP"/>
    <property type="match status" value="1"/>
</dbReference>
<feature type="compositionally biased region" description="Basic and acidic residues" evidence="9">
    <location>
        <begin position="13"/>
        <end position="37"/>
    </location>
</feature>
<feature type="region of interest" description="Disordered" evidence="9">
    <location>
        <begin position="1"/>
        <end position="88"/>
    </location>
</feature>
<dbReference type="SUPFAM" id="SSF52540">
    <property type="entry name" value="P-loop containing nucleoside triphosphate hydrolases"/>
    <property type="match status" value="1"/>
</dbReference>
<keyword evidence="7" id="KW-0449">Lipoprotein</keyword>
<dbReference type="GO" id="GO:0031681">
    <property type="term" value="F:G-protein beta-subunit binding"/>
    <property type="evidence" value="ECO:0007669"/>
    <property type="project" value="TreeGrafter"/>
</dbReference>
<name>A0A9N7TWQ2_PLEPL</name>
<dbReference type="GO" id="GO:0005525">
    <property type="term" value="F:GTP binding"/>
    <property type="evidence" value="ECO:0007669"/>
    <property type="project" value="UniProtKB-KW"/>
</dbReference>
<dbReference type="Pfam" id="PF00071">
    <property type="entry name" value="Ras"/>
    <property type="match status" value="1"/>
</dbReference>
<dbReference type="PANTHER" id="PTHR46149">
    <property type="entry name" value="MIP08469P"/>
    <property type="match status" value="1"/>
</dbReference>
<dbReference type="SMART" id="SM00174">
    <property type="entry name" value="RHO"/>
    <property type="match status" value="1"/>
</dbReference>
<evidence type="ECO:0000256" key="6">
    <source>
        <dbReference type="ARBA" id="ARBA00023136"/>
    </source>
</evidence>
<gene>
    <name evidence="10" type="ORF">PLEPLA_LOCUS8421</name>
</gene>
<protein>
    <recommendedName>
        <fullName evidence="12">Small monomeric GTPase</fullName>
    </recommendedName>
</protein>
<feature type="region of interest" description="Disordered" evidence="9">
    <location>
        <begin position="184"/>
        <end position="208"/>
    </location>
</feature>
<dbReference type="InterPro" id="IPR001806">
    <property type="entry name" value="Small_GTPase"/>
</dbReference>
<organism evidence="10 11">
    <name type="scientific">Pleuronectes platessa</name>
    <name type="common">European plaice</name>
    <dbReference type="NCBI Taxonomy" id="8262"/>
    <lineage>
        <taxon>Eukaryota</taxon>
        <taxon>Metazoa</taxon>
        <taxon>Chordata</taxon>
        <taxon>Craniata</taxon>
        <taxon>Vertebrata</taxon>
        <taxon>Euteleostomi</taxon>
        <taxon>Actinopterygii</taxon>
        <taxon>Neopterygii</taxon>
        <taxon>Teleostei</taxon>
        <taxon>Neoteleostei</taxon>
        <taxon>Acanthomorphata</taxon>
        <taxon>Carangaria</taxon>
        <taxon>Pleuronectiformes</taxon>
        <taxon>Pleuronectoidei</taxon>
        <taxon>Pleuronectidae</taxon>
        <taxon>Pleuronectes</taxon>
    </lineage>
</organism>